<dbReference type="InterPro" id="IPR007263">
    <property type="entry name" value="DCC1-like"/>
</dbReference>
<reference evidence="1 2" key="1">
    <citation type="journal article" date="2007" name="Int. J. Syst. Evol. Microbiol.">
        <title>Halomonas saccharevitans sp. nov., Halomonas arcis sp. nov. and Halomonas subterranea sp. nov., halophilic bacteria isolated from hypersaline environments of China.</title>
        <authorList>
            <person name="Xu X.W."/>
            <person name="Wu Y.H."/>
            <person name="Zhou Z."/>
            <person name="Wang C.S."/>
            <person name="Zhou Y.G."/>
            <person name="Zhang H.B."/>
            <person name="Wang Y."/>
            <person name="Wu M."/>
        </authorList>
    </citation>
    <scope>NUCLEOTIDE SEQUENCE [LARGE SCALE GENOMIC DNA]</scope>
    <source>
        <strain evidence="1 2">TBZ3</strain>
    </source>
</reference>
<evidence type="ECO:0000313" key="2">
    <source>
        <dbReference type="Proteomes" id="UP000306973"/>
    </source>
</evidence>
<dbReference type="Pfam" id="PF04134">
    <property type="entry name" value="DCC1-like"/>
    <property type="match status" value="1"/>
</dbReference>
<dbReference type="InterPro" id="IPR044691">
    <property type="entry name" value="DCC1_Trx"/>
</dbReference>
<organism evidence="1 2">
    <name type="scientific">Halomonas urmiana</name>
    <dbReference type="NCBI Taxonomy" id="490901"/>
    <lineage>
        <taxon>Bacteria</taxon>
        <taxon>Pseudomonadati</taxon>
        <taxon>Pseudomonadota</taxon>
        <taxon>Gammaproteobacteria</taxon>
        <taxon>Oceanospirillales</taxon>
        <taxon>Halomonadaceae</taxon>
        <taxon>Halomonas</taxon>
    </lineage>
</organism>
<dbReference type="AlphaFoldDB" id="A0A5R8MHW6"/>
<dbReference type="PANTHER" id="PTHR34290">
    <property type="entry name" value="SI:CH73-390P7.2"/>
    <property type="match status" value="1"/>
</dbReference>
<comment type="caution">
    <text evidence="1">The sequence shown here is derived from an EMBL/GenBank/DDBJ whole genome shotgun (WGS) entry which is preliminary data.</text>
</comment>
<dbReference type="OrthoDB" id="5294764at2"/>
<proteinExistence type="predicted"/>
<evidence type="ECO:0000313" key="1">
    <source>
        <dbReference type="EMBL" id="TLF51557.1"/>
    </source>
</evidence>
<dbReference type="EMBL" id="VBUI01000010">
    <property type="protein sequence ID" value="TLF51557.1"/>
    <property type="molecule type" value="Genomic_DNA"/>
</dbReference>
<keyword evidence="2" id="KW-1185">Reference proteome</keyword>
<name>A0A5R8MHW6_9GAMM</name>
<gene>
    <name evidence="1" type="ORF">FEI13_07750</name>
</gene>
<protein>
    <submittedName>
        <fullName evidence="1">DUF393 domain-containing protein</fullName>
    </submittedName>
</protein>
<sequence length="162" mass="18190">MTRRATLSARAPVTLFHDGHCPLCQREVAWLAQHPRREWVRLVDIQAPDFDATHLDSSFSAMMGRLHVRDEDGRWYVGMDASRALYAVLGYRRLVWLSTLPGIGGMMDAGYRWFARRRLRLVAGSHGGGSASSGKELAHKRWFRRPAACARSAGPDSASRAR</sequence>
<dbReference type="GO" id="GO:0015035">
    <property type="term" value="F:protein-disulfide reductase activity"/>
    <property type="evidence" value="ECO:0007669"/>
    <property type="project" value="InterPro"/>
</dbReference>
<dbReference type="RefSeq" id="WP_138180976.1">
    <property type="nucleotide sequence ID" value="NZ_VBUI01000010.1"/>
</dbReference>
<dbReference type="PANTHER" id="PTHR34290:SF2">
    <property type="entry name" value="OS04G0668800 PROTEIN"/>
    <property type="match status" value="1"/>
</dbReference>
<dbReference type="Proteomes" id="UP000306973">
    <property type="component" value="Unassembled WGS sequence"/>
</dbReference>
<accession>A0A5R8MHW6</accession>